<protein>
    <recommendedName>
        <fullName evidence="2">RING-type domain-containing protein</fullName>
    </recommendedName>
</protein>
<keyword evidence="1" id="KW-0863">Zinc-finger</keyword>
<dbReference type="EMBL" id="KI392384">
    <property type="protein sequence ID" value="ERN17269.1"/>
    <property type="molecule type" value="Genomic_DNA"/>
</dbReference>
<evidence type="ECO:0000313" key="3">
    <source>
        <dbReference type="EMBL" id="ERN17269.1"/>
    </source>
</evidence>
<dbReference type="GO" id="GO:0008270">
    <property type="term" value="F:zinc ion binding"/>
    <property type="evidence" value="ECO:0007669"/>
    <property type="project" value="UniProtKB-KW"/>
</dbReference>
<dbReference type="OrthoDB" id="8062037at2759"/>
<dbReference type="InterPro" id="IPR001841">
    <property type="entry name" value="Znf_RING"/>
</dbReference>
<keyword evidence="1" id="KW-0479">Metal-binding</keyword>
<dbReference type="AlphaFoldDB" id="U5D494"/>
<evidence type="ECO:0000313" key="4">
    <source>
        <dbReference type="Proteomes" id="UP000017836"/>
    </source>
</evidence>
<reference evidence="4" key="1">
    <citation type="journal article" date="2013" name="Science">
        <title>The Amborella genome and the evolution of flowering plants.</title>
        <authorList>
            <consortium name="Amborella Genome Project"/>
        </authorList>
    </citation>
    <scope>NUCLEOTIDE SEQUENCE [LARGE SCALE GENOMIC DNA]</scope>
</reference>
<name>U5D494_AMBTC</name>
<feature type="domain" description="RING-type" evidence="2">
    <location>
        <begin position="103"/>
        <end position="145"/>
    </location>
</feature>
<accession>U5D494</accession>
<dbReference type="PANTHER" id="PTHR47258">
    <property type="match status" value="1"/>
</dbReference>
<dbReference type="HOGENOM" id="CLU_013137_18_5_1"/>
<sequence length="186" mass="20791">MGISGGIDDLSSESIPILIMATAAHSLSYFRHLLCNLLRILSLGLGFHERGGGEGEEVSGFEGVGSGLAALIVLAEQLQSSKSRAFLYYRGDAKDGEERERDCAVCLLNLREGEEVRRLWCGHLFHRKCSDAWFYRQRGDCPVCRCPVVGLGSDERQRVTAKERQVSGELFSWFSSSPASLRRYRW</sequence>
<proteinExistence type="predicted"/>
<dbReference type="GO" id="GO:0016567">
    <property type="term" value="P:protein ubiquitination"/>
    <property type="evidence" value="ECO:0000318"/>
    <property type="project" value="GO_Central"/>
</dbReference>
<dbReference type="GO" id="GO:0061630">
    <property type="term" value="F:ubiquitin protein ligase activity"/>
    <property type="evidence" value="ECO:0000318"/>
    <property type="project" value="GO_Central"/>
</dbReference>
<dbReference type="OMA" id="KLECRHV"/>
<dbReference type="InterPro" id="IPR013083">
    <property type="entry name" value="Znf_RING/FYVE/PHD"/>
</dbReference>
<keyword evidence="1" id="KW-0862">Zinc</keyword>
<dbReference type="PROSITE" id="PS50089">
    <property type="entry name" value="ZF_RING_2"/>
    <property type="match status" value="1"/>
</dbReference>
<dbReference type="PANTHER" id="PTHR47258:SF1">
    <property type="entry name" value="E3 UBIQUITIN-PROTEIN LIGASE XERICO-RELATED"/>
    <property type="match status" value="1"/>
</dbReference>
<dbReference type="InterPro" id="IPR044249">
    <property type="entry name" value="XERICO-like"/>
</dbReference>
<gene>
    <name evidence="3" type="ORF">AMTR_s00044p00221710</name>
</gene>
<dbReference type="Pfam" id="PF13639">
    <property type="entry name" value="zf-RING_2"/>
    <property type="match status" value="1"/>
</dbReference>
<evidence type="ECO:0000259" key="2">
    <source>
        <dbReference type="PROSITE" id="PS50089"/>
    </source>
</evidence>
<dbReference type="eggNOG" id="KOG0800">
    <property type="taxonomic scope" value="Eukaryota"/>
</dbReference>
<dbReference type="Gramene" id="ERN17269">
    <property type="protein sequence ID" value="ERN17269"/>
    <property type="gene ID" value="AMTR_s00044p00221710"/>
</dbReference>
<dbReference type="KEGG" id="atr:18445604"/>
<dbReference type="Gene3D" id="3.30.40.10">
    <property type="entry name" value="Zinc/RING finger domain, C3HC4 (zinc finger)"/>
    <property type="match status" value="1"/>
</dbReference>
<evidence type="ECO:0000256" key="1">
    <source>
        <dbReference type="PROSITE-ProRule" id="PRU00175"/>
    </source>
</evidence>
<dbReference type="SMART" id="SM00184">
    <property type="entry name" value="RING"/>
    <property type="match status" value="1"/>
</dbReference>
<organism evidence="3 4">
    <name type="scientific">Amborella trichopoda</name>
    <dbReference type="NCBI Taxonomy" id="13333"/>
    <lineage>
        <taxon>Eukaryota</taxon>
        <taxon>Viridiplantae</taxon>
        <taxon>Streptophyta</taxon>
        <taxon>Embryophyta</taxon>
        <taxon>Tracheophyta</taxon>
        <taxon>Spermatophyta</taxon>
        <taxon>Magnoliopsida</taxon>
        <taxon>Amborellales</taxon>
        <taxon>Amborellaceae</taxon>
        <taxon>Amborella</taxon>
    </lineage>
</organism>
<keyword evidence="4" id="KW-1185">Reference proteome</keyword>
<dbReference type="SUPFAM" id="SSF57850">
    <property type="entry name" value="RING/U-box"/>
    <property type="match status" value="1"/>
</dbReference>
<dbReference type="Proteomes" id="UP000017836">
    <property type="component" value="Unassembled WGS sequence"/>
</dbReference>